<dbReference type="Pfam" id="PF20257">
    <property type="entry name" value="SAM_HAT_C"/>
    <property type="match status" value="1"/>
</dbReference>
<organism evidence="5">
    <name type="scientific">candidate division WOR-3 bacterium</name>
    <dbReference type="NCBI Taxonomy" id="2052148"/>
    <lineage>
        <taxon>Bacteria</taxon>
        <taxon>Bacteria division WOR-3</taxon>
    </lineage>
</organism>
<evidence type="ECO:0000256" key="2">
    <source>
        <dbReference type="ARBA" id="ARBA00024035"/>
    </source>
</evidence>
<comment type="caution">
    <text evidence="5">The sequence shown here is derived from an EMBL/GenBank/DDBJ whole genome shotgun (WGS) entry which is preliminary data.</text>
</comment>
<dbReference type="Gene3D" id="2.40.30.90">
    <property type="entry name" value="Bacterial fluorinating enzyme like"/>
    <property type="match status" value="1"/>
</dbReference>
<evidence type="ECO:0008006" key="6">
    <source>
        <dbReference type="Google" id="ProtNLM"/>
    </source>
</evidence>
<dbReference type="PANTHER" id="PTHR35092:SF1">
    <property type="entry name" value="CHLORINASE MJ1651"/>
    <property type="match status" value="1"/>
</dbReference>
<sequence>MKIITLMTDFGIKDPYIGIMKGKILSSIDDVNIVDITHSIPCGDIRKASFFLKEYYKYFPSGSVHIIVVDPFVGENSIPLLNIYEERFFLAPDNGVLTPVLGDVYRIYYKEGDSRTFFGRDIYAPFAVKILKKEYKKYIKRYDSPKTLEFKKPFENGNIIKGEVIHIDNFGNLITNIDKSLIKDGRYVKFKGNIIKIVESYSDVNEGETLALINSFNLLEIGVNLGNAEKLLKGKIGDKVYLIRRKNA</sequence>
<dbReference type="SUPFAM" id="SSF102522">
    <property type="entry name" value="Bacterial fluorinating enzyme, N-terminal domain"/>
    <property type="match status" value="1"/>
</dbReference>
<feature type="domain" description="S-adenosyl-l-methionine hydroxide adenosyltransferase N-terminal" evidence="3">
    <location>
        <begin position="4"/>
        <end position="133"/>
    </location>
</feature>
<protein>
    <recommendedName>
        <fullName evidence="6">S-adenosyl-l-methionine hydroxide adenosyltransferase</fullName>
    </recommendedName>
</protein>
<evidence type="ECO:0000256" key="1">
    <source>
        <dbReference type="ARBA" id="ARBA00022691"/>
    </source>
</evidence>
<dbReference type="InterPro" id="IPR046470">
    <property type="entry name" value="SAM_HAT_C"/>
</dbReference>
<keyword evidence="1" id="KW-0949">S-adenosyl-L-methionine</keyword>
<proteinExistence type="inferred from homology"/>
<dbReference type="Pfam" id="PF01887">
    <property type="entry name" value="SAM_HAT_N"/>
    <property type="match status" value="1"/>
</dbReference>
<dbReference type="InterPro" id="IPR002747">
    <property type="entry name" value="SAM_OH_AdoTrfase"/>
</dbReference>
<dbReference type="InterPro" id="IPR023227">
    <property type="entry name" value="SAM_OH_AdoTrfase_C_sf"/>
</dbReference>
<dbReference type="AlphaFoldDB" id="A0A7C4UFQ1"/>
<evidence type="ECO:0000313" key="5">
    <source>
        <dbReference type="EMBL" id="HGW91510.1"/>
    </source>
</evidence>
<comment type="similarity">
    <text evidence="2">Belongs to the SAM hydrolase / SAM-dependent halogenase family.</text>
</comment>
<dbReference type="SUPFAM" id="SSF101852">
    <property type="entry name" value="Bacterial fluorinating enzyme, C-terminal domain"/>
    <property type="match status" value="1"/>
</dbReference>
<dbReference type="InterPro" id="IPR023228">
    <property type="entry name" value="SAM_OH_AdoTrfase_N_sf"/>
</dbReference>
<dbReference type="PANTHER" id="PTHR35092">
    <property type="entry name" value="CHLORINASE MJ1651"/>
    <property type="match status" value="1"/>
</dbReference>
<evidence type="ECO:0000259" key="3">
    <source>
        <dbReference type="Pfam" id="PF01887"/>
    </source>
</evidence>
<dbReference type="EMBL" id="DTHG01000037">
    <property type="protein sequence ID" value="HGW91510.1"/>
    <property type="molecule type" value="Genomic_DNA"/>
</dbReference>
<accession>A0A7C4UFQ1</accession>
<evidence type="ECO:0000259" key="4">
    <source>
        <dbReference type="Pfam" id="PF20257"/>
    </source>
</evidence>
<dbReference type="InterPro" id="IPR046469">
    <property type="entry name" value="SAM_HAT_N"/>
</dbReference>
<dbReference type="Gene3D" id="3.40.50.10790">
    <property type="entry name" value="S-adenosyl-l-methionine hydroxide adenosyltransferase, N-terminal"/>
    <property type="match status" value="1"/>
</dbReference>
<gene>
    <name evidence="5" type="ORF">ENV67_03095</name>
</gene>
<reference evidence="5" key="1">
    <citation type="journal article" date="2020" name="mSystems">
        <title>Genome- and Community-Level Interaction Insights into Carbon Utilization and Element Cycling Functions of Hydrothermarchaeota in Hydrothermal Sediment.</title>
        <authorList>
            <person name="Zhou Z."/>
            <person name="Liu Y."/>
            <person name="Xu W."/>
            <person name="Pan J."/>
            <person name="Luo Z.H."/>
            <person name="Li M."/>
        </authorList>
    </citation>
    <scope>NUCLEOTIDE SEQUENCE [LARGE SCALE GENOMIC DNA]</scope>
    <source>
        <strain evidence="5">SpSt-780</strain>
    </source>
</reference>
<name>A0A7C4UFQ1_UNCW3</name>
<feature type="domain" description="S-adenosyl-l-methionine hydroxide adenosyltransferase C-terminal" evidence="4">
    <location>
        <begin position="162"/>
        <end position="240"/>
    </location>
</feature>
<dbReference type="PIRSF" id="PIRSF006779">
    <property type="entry name" value="UCP006779"/>
    <property type="match status" value="1"/>
</dbReference>